<keyword evidence="2" id="KW-1185">Reference proteome</keyword>
<reference evidence="1 2" key="1">
    <citation type="submission" date="2014-04" db="EMBL/GenBank/DDBJ databases">
        <title>Draft genome sequence of Photobacterium halotolerans S2753: a solonamide, ngercheumicin and holomycin producer.</title>
        <authorList>
            <person name="Machado H.R."/>
            <person name="Gram L."/>
        </authorList>
    </citation>
    <scope>NUCLEOTIDE SEQUENCE [LARGE SCALE GENOMIC DNA]</scope>
    <source>
        <strain evidence="1 2">S2753</strain>
    </source>
</reference>
<evidence type="ECO:0000313" key="1">
    <source>
        <dbReference type="EMBL" id="KDM90907.1"/>
    </source>
</evidence>
<sequence length="316" mass="36569">MKKHCLITCAVTHTPISGGQPIRILIGVKKTNKNLRVRSEDTFHPFGYFLQGFYSSREDGTVDIIKAGHFRADVTDKKTYQLSHEALTDEQRYLRALAVHHATMTGGKRKNYNLSFERLLPLFNQEYEYVTVPATEHSGEISYLAVHEYVFHDIVHQIMWRKPKSHVYQQTAMHEAISNLNQKLRTSDATERQEKLRTARKTFLDKNQISEDSADYEHYLAAFERVEGSRFMLQTIQEETNFTDILGLNDILSNKFEVDDVVADVLETLAFIQFMNRHNLPLLPTKESVPVSSKGFVSLCHQQLRWAEVAFEQECR</sequence>
<protein>
    <submittedName>
        <fullName evidence="1">Uncharacterized protein</fullName>
    </submittedName>
</protein>
<dbReference type="AlphaFoldDB" id="A0A066RT82"/>
<dbReference type="EMBL" id="JMIB01000027">
    <property type="protein sequence ID" value="KDM90907.1"/>
    <property type="molecule type" value="Genomic_DNA"/>
</dbReference>
<proteinExistence type="predicted"/>
<comment type="caution">
    <text evidence="1">The sequence shown here is derived from an EMBL/GenBank/DDBJ whole genome shotgun (WGS) entry which is preliminary data.</text>
</comment>
<name>A0A066RT82_9GAMM</name>
<accession>A0A066RT82</accession>
<dbReference type="Proteomes" id="UP000027192">
    <property type="component" value="Unassembled WGS sequence"/>
</dbReference>
<organism evidence="1 2">
    <name type="scientific">Photobacterium galatheae</name>
    <dbReference type="NCBI Taxonomy" id="1654360"/>
    <lineage>
        <taxon>Bacteria</taxon>
        <taxon>Pseudomonadati</taxon>
        <taxon>Pseudomonadota</taxon>
        <taxon>Gammaproteobacteria</taxon>
        <taxon>Vibrionales</taxon>
        <taxon>Vibrionaceae</taxon>
        <taxon>Photobacterium</taxon>
    </lineage>
</organism>
<gene>
    <name evidence="1" type="ORF">EA58_14200</name>
</gene>
<evidence type="ECO:0000313" key="2">
    <source>
        <dbReference type="Proteomes" id="UP000027192"/>
    </source>
</evidence>